<evidence type="ECO:0000313" key="3">
    <source>
        <dbReference type="Proteomes" id="UP000646244"/>
    </source>
</evidence>
<sequence length="83" mass="7990">MRGRHGDDDQVHGPLGQLVRAGAAGGGRTGLGGVVVRQVHLDAAAGQGEGDGRADQSGSDDKGGFHGPSLVSPPPGTGGALVG</sequence>
<feature type="region of interest" description="Disordered" evidence="1">
    <location>
        <begin position="1"/>
        <end position="30"/>
    </location>
</feature>
<comment type="caution">
    <text evidence="2">The sequence shown here is derived from an EMBL/GenBank/DDBJ whole genome shotgun (WGS) entry which is preliminary data.</text>
</comment>
<proteinExistence type="predicted"/>
<reference evidence="2" key="2">
    <citation type="submission" date="2020-09" db="EMBL/GenBank/DDBJ databases">
        <authorList>
            <person name="Sun Q."/>
            <person name="Ohkuma M."/>
        </authorList>
    </citation>
    <scope>NUCLEOTIDE SEQUENCE</scope>
    <source>
        <strain evidence="2">JCM 4633</strain>
    </source>
</reference>
<feature type="compositionally biased region" description="Basic and acidic residues" evidence="1">
    <location>
        <begin position="50"/>
        <end position="64"/>
    </location>
</feature>
<reference evidence="2" key="1">
    <citation type="journal article" date="2014" name="Int. J. Syst. Evol. Microbiol.">
        <title>Complete genome sequence of Corynebacterium casei LMG S-19264T (=DSM 44701T), isolated from a smear-ripened cheese.</title>
        <authorList>
            <consortium name="US DOE Joint Genome Institute (JGI-PGF)"/>
            <person name="Walter F."/>
            <person name="Albersmeier A."/>
            <person name="Kalinowski J."/>
            <person name="Ruckert C."/>
        </authorList>
    </citation>
    <scope>NUCLEOTIDE SEQUENCE</scope>
    <source>
        <strain evidence="2">JCM 4633</strain>
    </source>
</reference>
<feature type="compositionally biased region" description="Basic and acidic residues" evidence="1">
    <location>
        <begin position="1"/>
        <end position="11"/>
    </location>
</feature>
<accession>A0A918TCG6</accession>
<organism evidence="2 3">
    <name type="scientific">Streptomyces cinnamoneus</name>
    <name type="common">Streptoverticillium cinnamoneum</name>
    <dbReference type="NCBI Taxonomy" id="53446"/>
    <lineage>
        <taxon>Bacteria</taxon>
        <taxon>Bacillati</taxon>
        <taxon>Actinomycetota</taxon>
        <taxon>Actinomycetes</taxon>
        <taxon>Kitasatosporales</taxon>
        <taxon>Streptomycetaceae</taxon>
        <taxon>Streptomyces</taxon>
        <taxon>Streptomyces cinnamoneus group</taxon>
    </lineage>
</organism>
<feature type="region of interest" description="Disordered" evidence="1">
    <location>
        <begin position="42"/>
        <end position="83"/>
    </location>
</feature>
<protein>
    <submittedName>
        <fullName evidence="2">Uncharacterized protein</fullName>
    </submittedName>
</protein>
<dbReference type="Proteomes" id="UP000646244">
    <property type="component" value="Unassembled WGS sequence"/>
</dbReference>
<evidence type="ECO:0000256" key="1">
    <source>
        <dbReference type="SAM" id="MobiDB-lite"/>
    </source>
</evidence>
<evidence type="ECO:0000313" key="2">
    <source>
        <dbReference type="EMBL" id="GHC41162.1"/>
    </source>
</evidence>
<name>A0A918TCG6_STRCJ</name>
<gene>
    <name evidence="2" type="ORF">GCM10010507_14230</name>
</gene>
<dbReference type="AlphaFoldDB" id="A0A918TCG6"/>
<dbReference type="EMBL" id="BMVB01000004">
    <property type="protein sequence ID" value="GHC41162.1"/>
    <property type="molecule type" value="Genomic_DNA"/>
</dbReference>